<comment type="caution">
    <text evidence="1">The sequence shown here is derived from an EMBL/GenBank/DDBJ whole genome shotgun (WGS) entry which is preliminary data.</text>
</comment>
<evidence type="ECO:0000313" key="1">
    <source>
        <dbReference type="EMBL" id="RDU67313.1"/>
    </source>
</evidence>
<dbReference type="Proteomes" id="UP000256514">
    <property type="component" value="Unassembled WGS sequence"/>
</dbReference>
<accession>A0A3D8IQF2</accession>
<reference evidence="1 2" key="1">
    <citation type="submission" date="2018-04" db="EMBL/GenBank/DDBJ databases">
        <title>Novel Campyloabacter and Helicobacter Species and Strains.</title>
        <authorList>
            <person name="Mannion A.J."/>
            <person name="Shen Z."/>
            <person name="Fox J.G."/>
        </authorList>
    </citation>
    <scope>NUCLEOTIDE SEQUENCE [LARGE SCALE GENOMIC DNA]</scope>
    <source>
        <strain evidence="1 2">MIT 12-6600</strain>
    </source>
</reference>
<proteinExistence type="predicted"/>
<gene>
    <name evidence="1" type="ORF">CQA54_04890</name>
</gene>
<protein>
    <submittedName>
        <fullName evidence="1">Uncharacterized protein</fullName>
    </submittedName>
</protein>
<evidence type="ECO:0000313" key="2">
    <source>
        <dbReference type="Proteomes" id="UP000256514"/>
    </source>
</evidence>
<name>A0A3D8IQF2_9HELI</name>
<dbReference type="AlphaFoldDB" id="A0A3D8IQF2"/>
<dbReference type="EMBL" id="NXLT01000003">
    <property type="protein sequence ID" value="RDU67313.1"/>
    <property type="molecule type" value="Genomic_DNA"/>
</dbReference>
<organism evidence="1 2">
    <name type="scientific">Helicobacter equorum</name>
    <dbReference type="NCBI Taxonomy" id="361872"/>
    <lineage>
        <taxon>Bacteria</taxon>
        <taxon>Pseudomonadati</taxon>
        <taxon>Campylobacterota</taxon>
        <taxon>Epsilonproteobacteria</taxon>
        <taxon>Campylobacterales</taxon>
        <taxon>Helicobacteraceae</taxon>
        <taxon>Helicobacter</taxon>
    </lineage>
</organism>
<dbReference type="RefSeq" id="WP_115571030.1">
    <property type="nucleotide sequence ID" value="NZ_NXLT01000003.1"/>
</dbReference>
<dbReference type="OrthoDB" id="5326201at2"/>
<keyword evidence="2" id="KW-1185">Reference proteome</keyword>
<sequence>MKISFSILGILGILVAIFFINGCSYPTSYRAFIPKSLDSEYKEFERLCKEEIGKVVYARPVPKGTKLEDMLRLETEMRIGDSIALIIGKVKIKHKEYYYFYVAAFKYYTNWTKKSFSMHDDSRKFIKCEPLILGKDWKEELAIMEEIAFNNKEYIGEDEILQEEYKINHSSYYSYITYISQIFKEAIYAKSSHYIGNKDIK</sequence>